<comment type="caution">
    <text evidence="2">The sequence shown here is derived from an EMBL/GenBank/DDBJ whole genome shotgun (WGS) entry which is preliminary data.</text>
</comment>
<dbReference type="Gene3D" id="3.40.640.10">
    <property type="entry name" value="Type I PLP-dependent aspartate aminotransferase-like (Major domain)"/>
    <property type="match status" value="1"/>
</dbReference>
<keyword evidence="3" id="KW-1185">Reference proteome</keyword>
<reference evidence="3" key="1">
    <citation type="journal article" date="2019" name="Int. J. Syst. Evol. Microbiol.">
        <title>The Global Catalogue of Microorganisms (GCM) 10K type strain sequencing project: providing services to taxonomists for standard genome sequencing and annotation.</title>
        <authorList>
            <consortium name="The Broad Institute Genomics Platform"/>
            <consortium name="The Broad Institute Genome Sequencing Center for Infectious Disease"/>
            <person name="Wu L."/>
            <person name="Ma J."/>
        </authorList>
    </citation>
    <scope>NUCLEOTIDE SEQUENCE [LARGE SCALE GENOMIC DNA]</scope>
    <source>
        <strain evidence="3">JCM 18956</strain>
    </source>
</reference>
<protein>
    <submittedName>
        <fullName evidence="2">Aminotransferase class V-fold PLP-dependent enzyme</fullName>
    </submittedName>
</protein>
<dbReference type="InterPro" id="IPR000192">
    <property type="entry name" value="Aminotrans_V_dom"/>
</dbReference>
<dbReference type="PANTHER" id="PTHR43586:SF21">
    <property type="entry name" value="PYRIDOXAL PHOSPHATE (PLP)-DEPENDENT ASPARTATE AMINOTRANSFERASE SUPERFAMILY"/>
    <property type="match status" value="1"/>
</dbReference>
<sequence>MTTHPVSLESARASFVAGPGYLAACTMGLPTVETAQALRSDLDSWASGRASAAAYGDIVEDARGAFARIVGVDVGRVAIGSQTSAQVSVVAAAVPDGAEVLCVEGDFSSVVFPFLEQRYRGVRVRCVPLHALAASITHDTWLVAYSLVQSATGAVADDAAIVRAARAHGARTLVDLTQAAGVMPVDASRYDATVTHAYKWLCCPRGVAFATFSASFAELLRPIQAGWYAGESVWESCYGPEEQLASSARRFDVSPAWQAFVGAHPALSLFASLDPAAVWQHASGLGDALCRALGIPEQHQAIVTWADPTGSALAALTAAGLVVSGRAGRVRVAFHLWNDVADVERVAAALRPAAALASQPVAAPAPRPAAALR</sequence>
<evidence type="ECO:0000313" key="3">
    <source>
        <dbReference type="Proteomes" id="UP001501295"/>
    </source>
</evidence>
<dbReference type="InterPro" id="IPR015422">
    <property type="entry name" value="PyrdxlP-dep_Trfase_small"/>
</dbReference>
<dbReference type="Gene3D" id="3.90.1150.10">
    <property type="entry name" value="Aspartate Aminotransferase, domain 1"/>
    <property type="match status" value="1"/>
</dbReference>
<accession>A0ABP8VMT0</accession>
<dbReference type="SUPFAM" id="SSF53383">
    <property type="entry name" value="PLP-dependent transferases"/>
    <property type="match status" value="1"/>
</dbReference>
<keyword evidence="2" id="KW-0808">Transferase</keyword>
<dbReference type="RefSeq" id="WP_345373031.1">
    <property type="nucleotide sequence ID" value="NZ_BAABLM010000001.1"/>
</dbReference>
<organism evidence="2 3">
    <name type="scientific">Frondihabitans cladoniiphilus</name>
    <dbReference type="NCBI Taxonomy" id="715785"/>
    <lineage>
        <taxon>Bacteria</taxon>
        <taxon>Bacillati</taxon>
        <taxon>Actinomycetota</taxon>
        <taxon>Actinomycetes</taxon>
        <taxon>Micrococcales</taxon>
        <taxon>Microbacteriaceae</taxon>
        <taxon>Frondihabitans</taxon>
    </lineage>
</organism>
<feature type="domain" description="Aminotransferase class V" evidence="1">
    <location>
        <begin position="54"/>
        <end position="294"/>
    </location>
</feature>
<name>A0ABP8VMT0_9MICO</name>
<gene>
    <name evidence="2" type="ORF">GCM10025780_05980</name>
</gene>
<dbReference type="InterPro" id="IPR015424">
    <property type="entry name" value="PyrdxlP-dep_Trfase"/>
</dbReference>
<evidence type="ECO:0000259" key="1">
    <source>
        <dbReference type="Pfam" id="PF00266"/>
    </source>
</evidence>
<evidence type="ECO:0000313" key="2">
    <source>
        <dbReference type="EMBL" id="GAA4666876.1"/>
    </source>
</evidence>
<dbReference type="Proteomes" id="UP001501295">
    <property type="component" value="Unassembled WGS sequence"/>
</dbReference>
<keyword evidence="2" id="KW-0032">Aminotransferase</keyword>
<dbReference type="EMBL" id="BAABLM010000001">
    <property type="protein sequence ID" value="GAA4666876.1"/>
    <property type="molecule type" value="Genomic_DNA"/>
</dbReference>
<proteinExistence type="predicted"/>
<dbReference type="InterPro" id="IPR015421">
    <property type="entry name" value="PyrdxlP-dep_Trfase_major"/>
</dbReference>
<dbReference type="Pfam" id="PF00266">
    <property type="entry name" value="Aminotran_5"/>
    <property type="match status" value="1"/>
</dbReference>
<dbReference type="PANTHER" id="PTHR43586">
    <property type="entry name" value="CYSTEINE DESULFURASE"/>
    <property type="match status" value="1"/>
</dbReference>
<dbReference type="GO" id="GO:0008483">
    <property type="term" value="F:transaminase activity"/>
    <property type="evidence" value="ECO:0007669"/>
    <property type="project" value="UniProtKB-KW"/>
</dbReference>